<reference evidence="1" key="1">
    <citation type="journal article" date="2022" name="bioRxiv">
        <title>Sequencing and chromosome-scale assembly of the giantPleurodeles waltlgenome.</title>
        <authorList>
            <person name="Brown T."/>
            <person name="Elewa A."/>
            <person name="Iarovenko S."/>
            <person name="Subramanian E."/>
            <person name="Araus A.J."/>
            <person name="Petzold A."/>
            <person name="Susuki M."/>
            <person name="Suzuki K.-i.T."/>
            <person name="Hayashi T."/>
            <person name="Toyoda A."/>
            <person name="Oliveira C."/>
            <person name="Osipova E."/>
            <person name="Leigh N.D."/>
            <person name="Simon A."/>
            <person name="Yun M.H."/>
        </authorList>
    </citation>
    <scope>NUCLEOTIDE SEQUENCE</scope>
    <source>
        <strain evidence="1">20211129_DDA</strain>
        <tissue evidence="1">Liver</tissue>
    </source>
</reference>
<keyword evidence="2" id="KW-1185">Reference proteome</keyword>
<sequence length="162" mass="18230">MKSYVVCQVTVLVPEEPVGTPSQPPVPLHPAITFLKGLSDATSTLYADSLPEPPKKKAKLRFVKYRPEWELKHPNIRKSSEDVYKAKCNICYKDFSVAHGGERYIKTHEAVSQHKKNPSSFQPEVAKVTAAEVTQVYHAVKHHISHRSLDCGFKLSKAMYLS</sequence>
<name>A0AAV7Q5E6_PLEWA</name>
<dbReference type="EMBL" id="JANPWB010000010">
    <property type="protein sequence ID" value="KAJ1134455.1"/>
    <property type="molecule type" value="Genomic_DNA"/>
</dbReference>
<accession>A0AAV7Q5E6</accession>
<evidence type="ECO:0000313" key="1">
    <source>
        <dbReference type="EMBL" id="KAJ1134455.1"/>
    </source>
</evidence>
<proteinExistence type="predicted"/>
<dbReference type="AlphaFoldDB" id="A0AAV7Q5E6"/>
<organism evidence="1 2">
    <name type="scientific">Pleurodeles waltl</name>
    <name type="common">Iberian ribbed newt</name>
    <dbReference type="NCBI Taxonomy" id="8319"/>
    <lineage>
        <taxon>Eukaryota</taxon>
        <taxon>Metazoa</taxon>
        <taxon>Chordata</taxon>
        <taxon>Craniata</taxon>
        <taxon>Vertebrata</taxon>
        <taxon>Euteleostomi</taxon>
        <taxon>Amphibia</taxon>
        <taxon>Batrachia</taxon>
        <taxon>Caudata</taxon>
        <taxon>Salamandroidea</taxon>
        <taxon>Salamandridae</taxon>
        <taxon>Pleurodelinae</taxon>
        <taxon>Pleurodeles</taxon>
    </lineage>
</organism>
<evidence type="ECO:0000313" key="2">
    <source>
        <dbReference type="Proteomes" id="UP001066276"/>
    </source>
</evidence>
<evidence type="ECO:0008006" key="3">
    <source>
        <dbReference type="Google" id="ProtNLM"/>
    </source>
</evidence>
<gene>
    <name evidence="1" type="ORF">NDU88_000907</name>
</gene>
<protein>
    <recommendedName>
        <fullName evidence="3">BED-type domain-containing protein</fullName>
    </recommendedName>
</protein>
<comment type="caution">
    <text evidence="1">The sequence shown here is derived from an EMBL/GenBank/DDBJ whole genome shotgun (WGS) entry which is preliminary data.</text>
</comment>
<dbReference type="Proteomes" id="UP001066276">
    <property type="component" value="Chromosome 6"/>
</dbReference>